<dbReference type="AlphaFoldDB" id="A0A0D6EI62"/>
<dbReference type="Pfam" id="PF00656">
    <property type="entry name" value="Peptidase_C14"/>
    <property type="match status" value="1"/>
</dbReference>
<feature type="domain" description="Peptidase C14 caspase" evidence="2">
    <location>
        <begin position="1"/>
        <end position="196"/>
    </location>
</feature>
<keyword evidence="4" id="KW-1185">Reference proteome</keyword>
<dbReference type="Proteomes" id="UP000243876">
    <property type="component" value="Unassembled WGS sequence"/>
</dbReference>
<name>A0A0D6EI62_SPOSA</name>
<evidence type="ECO:0000259" key="2">
    <source>
        <dbReference type="Pfam" id="PF00656"/>
    </source>
</evidence>
<dbReference type="PANTHER" id="PTHR48104:SF30">
    <property type="entry name" value="METACASPASE-1"/>
    <property type="match status" value="1"/>
</dbReference>
<dbReference type="OrthoDB" id="3223806at2759"/>
<dbReference type="Gene3D" id="3.40.50.12660">
    <property type="match status" value="1"/>
</dbReference>
<dbReference type="EMBL" id="CENE01000002">
    <property type="protein sequence ID" value="CEQ39260.1"/>
    <property type="molecule type" value="Genomic_DNA"/>
</dbReference>
<reference evidence="4" key="1">
    <citation type="submission" date="2015-02" db="EMBL/GenBank/DDBJ databases">
        <authorList>
            <person name="Gon?alves P."/>
        </authorList>
    </citation>
    <scope>NUCLEOTIDE SEQUENCE [LARGE SCALE GENOMIC DNA]</scope>
</reference>
<evidence type="ECO:0000313" key="4">
    <source>
        <dbReference type="Proteomes" id="UP000243876"/>
    </source>
</evidence>
<accession>A0A0D6EI62</accession>
<dbReference type="GO" id="GO:0006508">
    <property type="term" value="P:proteolysis"/>
    <property type="evidence" value="ECO:0007669"/>
    <property type="project" value="InterPro"/>
</dbReference>
<dbReference type="InterPro" id="IPR050452">
    <property type="entry name" value="Metacaspase"/>
</dbReference>
<organism evidence="3 4">
    <name type="scientific">Sporidiobolus salmonicolor</name>
    <name type="common">Yeast-like fungus</name>
    <name type="synonym">Sporobolomyces salmonicolor</name>
    <dbReference type="NCBI Taxonomy" id="5005"/>
    <lineage>
        <taxon>Eukaryota</taxon>
        <taxon>Fungi</taxon>
        <taxon>Dikarya</taxon>
        <taxon>Basidiomycota</taxon>
        <taxon>Pucciniomycotina</taxon>
        <taxon>Microbotryomycetes</taxon>
        <taxon>Sporidiobolales</taxon>
        <taxon>Sporidiobolaceae</taxon>
        <taxon>Sporobolomyces</taxon>
    </lineage>
</organism>
<dbReference type="GO" id="GO:0005737">
    <property type="term" value="C:cytoplasm"/>
    <property type="evidence" value="ECO:0007669"/>
    <property type="project" value="TreeGrafter"/>
</dbReference>
<proteinExistence type="inferred from homology"/>
<evidence type="ECO:0000313" key="3">
    <source>
        <dbReference type="EMBL" id="CEQ39260.1"/>
    </source>
</evidence>
<dbReference type="PANTHER" id="PTHR48104">
    <property type="entry name" value="METACASPASE-4"/>
    <property type="match status" value="1"/>
</dbReference>
<protein>
    <submittedName>
        <fullName evidence="3">SPOSA6832_00775-mRNA-1:cds</fullName>
    </submittedName>
</protein>
<dbReference type="InterPro" id="IPR011600">
    <property type="entry name" value="Pept_C14_caspase"/>
</dbReference>
<dbReference type="GO" id="GO:0004197">
    <property type="term" value="F:cysteine-type endopeptidase activity"/>
    <property type="evidence" value="ECO:0007669"/>
    <property type="project" value="InterPro"/>
</dbReference>
<evidence type="ECO:0000256" key="1">
    <source>
        <dbReference type="ARBA" id="ARBA00009005"/>
    </source>
</evidence>
<gene>
    <name evidence="3" type="primary">SPOSA6832_00775</name>
</gene>
<comment type="similarity">
    <text evidence="1">Belongs to the peptidase C14B family.</text>
</comment>
<feature type="non-terminal residue" evidence="3">
    <location>
        <position position="1"/>
    </location>
</feature>
<sequence length="197" mass="21518">MAKFLVSRYQYKEEDIVMLLDEPRATAMSIPTKANIIRAMQWLVKDARPNDALFFHYSGHGGQTKDLDGDEDDGYDETIYPLDFKQSGEIVDDEMHAIMGCRLTAIFDCCHSGSALDLPYMYSTQGKIKEPNMLADAGSGALSAITSYARGDLGGVFKAVTGVGQKLMGGSSKAEQITKQTKTSYADVISWSGCKDS</sequence>